<feature type="domain" description="Transketolase-like pyrimidine-binding" evidence="11">
    <location>
        <begin position="463"/>
        <end position="627"/>
    </location>
</feature>
<accession>A0ABT3TR14</accession>
<feature type="binding site" evidence="10">
    <location>
        <position position="514"/>
    </location>
    <ligand>
        <name>thiamine diphosphate</name>
        <dbReference type="ChEBI" id="CHEBI:58937"/>
    </ligand>
</feature>
<dbReference type="Proteomes" id="UP001163064">
    <property type="component" value="Unassembled WGS sequence"/>
</dbReference>
<protein>
    <recommendedName>
        <fullName evidence="10">1-deoxy-D-xylulose-5-phosphate synthase</fullName>
        <ecNumber evidence="10">2.2.1.7</ecNumber>
    </recommendedName>
    <alternativeName>
        <fullName evidence="10">1-deoxyxylulose-5-phosphate synthase</fullName>
        <shortName evidence="10">DXP synthase</shortName>
        <shortName evidence="10">DXPS</shortName>
    </alternativeName>
</protein>
<keyword evidence="6 10" id="KW-0460">Magnesium</keyword>
<dbReference type="Gene3D" id="3.40.50.970">
    <property type="match status" value="2"/>
</dbReference>
<evidence type="ECO:0000256" key="4">
    <source>
        <dbReference type="ARBA" id="ARBA00022679"/>
    </source>
</evidence>
<name>A0ABT3TR14_9ACTN</name>
<feature type="binding site" evidence="10">
    <location>
        <begin position="291"/>
        <end position="292"/>
    </location>
    <ligand>
        <name>thiamine diphosphate</name>
        <dbReference type="ChEBI" id="CHEBI:58937"/>
    </ligand>
</feature>
<evidence type="ECO:0000256" key="3">
    <source>
        <dbReference type="ARBA" id="ARBA00011738"/>
    </source>
</evidence>
<evidence type="ECO:0000259" key="11">
    <source>
        <dbReference type="SMART" id="SM00861"/>
    </source>
</evidence>
<dbReference type="RefSeq" id="WP_266597314.1">
    <property type="nucleotide sequence ID" value="NZ_JAPHNL010000051.1"/>
</dbReference>
<comment type="function">
    <text evidence="10">Catalyzes the acyloin condensation reaction between C atoms 2 and 3 of pyruvate and glyceraldehyde 3-phosphate to yield 1-deoxy-D-xylulose-5-phosphate (DXP).</text>
</comment>
<dbReference type="PANTHER" id="PTHR43322">
    <property type="entry name" value="1-D-DEOXYXYLULOSE 5-PHOSPHATE SYNTHASE-RELATED"/>
    <property type="match status" value="1"/>
</dbReference>
<keyword evidence="8 10" id="KW-0786">Thiamine pyrophosphate</keyword>
<feature type="binding site" evidence="10">
    <location>
        <position position="431"/>
    </location>
    <ligand>
        <name>thiamine diphosphate</name>
        <dbReference type="ChEBI" id="CHEBI:58937"/>
    </ligand>
</feature>
<feature type="binding site" evidence="10">
    <location>
        <begin position="258"/>
        <end position="260"/>
    </location>
    <ligand>
        <name>thiamine diphosphate</name>
        <dbReference type="ChEBI" id="CHEBI:58937"/>
    </ligand>
</feature>
<evidence type="ECO:0000256" key="10">
    <source>
        <dbReference type="HAMAP-Rule" id="MF_00315"/>
    </source>
</evidence>
<dbReference type="InterPro" id="IPR005477">
    <property type="entry name" value="Dxylulose-5-P_synthase"/>
</dbReference>
<dbReference type="InterPro" id="IPR033248">
    <property type="entry name" value="Transketolase_C"/>
</dbReference>
<dbReference type="Pfam" id="PF21891">
    <property type="entry name" value="DUF6917"/>
    <property type="match status" value="1"/>
</dbReference>
<dbReference type="EC" id="2.2.1.7" evidence="10"/>
<evidence type="ECO:0000313" key="13">
    <source>
        <dbReference type="Proteomes" id="UP001163064"/>
    </source>
</evidence>
<dbReference type="InterPro" id="IPR029061">
    <property type="entry name" value="THDP-binding"/>
</dbReference>
<comment type="cofactor">
    <cofactor evidence="10">
        <name>thiamine diphosphate</name>
        <dbReference type="ChEBI" id="CHEBI:58937"/>
    </cofactor>
    <text evidence="10">Binds 1 thiamine pyrophosphate per subunit.</text>
</comment>
<comment type="cofactor">
    <cofactor evidence="10">
        <name>Mg(2+)</name>
        <dbReference type="ChEBI" id="CHEBI:18420"/>
    </cofactor>
    <text evidence="10">Binds 1 Mg(2+) ion per subunit.</text>
</comment>
<sequence length="777" mass="83520">MAHHENGRKKSVDGTVVKVLKHHRDDRGMVLEPHTSRCVQQGEIHELVTTDQVETPPGGTVDRVGFLGFVELAGGGVLDRGDEVWVDRERIGTVLGWDACHFPNHYNVLIAADPPRTGPEIGLEPGTRIRFLPAEGHRAREEEFGTLLAAVRSPRDLRGLSHAQLADLARDIRDTLVRKVSKTGGHLGPNLGVVELTLALHRVFDSPRDQIVWDTGHQTYVHKMLTGRVDQFDALRQAGGISGYPSRAESEHDLVENSHASTALSYADGLAKAHQLNGEKDRAVVAVIGDGALTGGMCWEAINNIAAGKDRSVIIVVNDNGRSYAPTVGGLAEHFTKLRTSHKYERFLEWSKLVAQRTPVVGASLYEGLHSTKHGIKDVVAPQNLFDGLGLKYIGPVDGHDTQALEKALGRAKHFGGPVLVHTITTKGQGYEPAEKHELDRFHATGVFDPRTGHGKAAAKPARTWTSVFSEELVKAGHERPDVVAITAAMLEPTGLSAFSRAFPERTFDVGIAEQHAVTSAAGLAMNGLHPVVAMYATFLNRAFDQTLMDVALHRQPVTFVLDRAGVTGDDGASHNGMWDMSILQVVPGLRIAAPRDATRLAELFQEAVRVDDGPTAVRFPKGPVQSDIDTVDTVGGIDVLHRGASEDVLIVAVGSMAQAALDAASLLATDGVGCTVVDPRWVKPVDPALAPLAARHRLVVTVEDNGLAGGVGSAISQALRQAGVDTPLREFGIAQEFLDHAKRADILQNLGLTSGDIALRIEETLNRRASQSASYA</sequence>
<feature type="binding site" evidence="10">
    <location>
        <position position="290"/>
    </location>
    <ligand>
        <name>Mg(2+)</name>
        <dbReference type="ChEBI" id="CHEBI:18420"/>
    </ligand>
</feature>
<dbReference type="InterPro" id="IPR005475">
    <property type="entry name" value="Transketolase-like_Pyr-bd"/>
</dbReference>
<dbReference type="EMBL" id="JAPHNL010000051">
    <property type="protein sequence ID" value="MCX3059480.1"/>
    <property type="molecule type" value="Genomic_DNA"/>
</dbReference>
<evidence type="ECO:0000256" key="6">
    <source>
        <dbReference type="ARBA" id="ARBA00022842"/>
    </source>
</evidence>
<dbReference type="Gene3D" id="3.40.50.920">
    <property type="match status" value="1"/>
</dbReference>
<gene>
    <name evidence="10 12" type="primary">dxs</name>
    <name evidence="12" type="ORF">OFY01_06800</name>
</gene>
<dbReference type="Pfam" id="PF02779">
    <property type="entry name" value="Transket_pyr"/>
    <property type="match status" value="1"/>
</dbReference>
<dbReference type="NCBIfam" id="TIGR00204">
    <property type="entry name" value="dxs"/>
    <property type="match status" value="1"/>
</dbReference>
<keyword evidence="5 10" id="KW-0479">Metal-binding</keyword>
<organism evidence="12 13">
    <name type="scientific">Streptomyces beihaiensis</name>
    <dbReference type="NCBI Taxonomy" id="2984495"/>
    <lineage>
        <taxon>Bacteria</taxon>
        <taxon>Bacillati</taxon>
        <taxon>Actinomycetota</taxon>
        <taxon>Actinomycetes</taxon>
        <taxon>Kitasatosporales</taxon>
        <taxon>Streptomycetaceae</taxon>
        <taxon>Streptomyces</taxon>
    </lineage>
</organism>
<comment type="subunit">
    <text evidence="3 10">Homodimer.</text>
</comment>
<keyword evidence="13" id="KW-1185">Reference proteome</keyword>
<evidence type="ECO:0000256" key="7">
    <source>
        <dbReference type="ARBA" id="ARBA00022977"/>
    </source>
</evidence>
<dbReference type="SMART" id="SM00861">
    <property type="entry name" value="Transket_pyr"/>
    <property type="match status" value="1"/>
</dbReference>
<evidence type="ECO:0000313" key="12">
    <source>
        <dbReference type="EMBL" id="MCX3059480.1"/>
    </source>
</evidence>
<feature type="binding site" evidence="10">
    <location>
        <position position="320"/>
    </location>
    <ligand>
        <name>Mg(2+)</name>
        <dbReference type="ChEBI" id="CHEBI:18420"/>
    </ligand>
</feature>
<dbReference type="PROSITE" id="PS00802">
    <property type="entry name" value="TRANSKETOLASE_2"/>
    <property type="match status" value="1"/>
</dbReference>
<reference evidence="12" key="1">
    <citation type="submission" date="2022-10" db="EMBL/GenBank/DDBJ databases">
        <title>Streptomyces beihaiensis sp. nov., a chitin degrading actinobacterium, isolated from shrimp pond soil.</title>
        <authorList>
            <person name="Xie J."/>
            <person name="Shen N."/>
        </authorList>
    </citation>
    <scope>NUCLEOTIDE SEQUENCE</scope>
    <source>
        <strain evidence="12">GXMU-J5</strain>
    </source>
</reference>
<evidence type="ECO:0000256" key="9">
    <source>
        <dbReference type="ARBA" id="ARBA00023229"/>
    </source>
</evidence>
<feature type="binding site" evidence="10">
    <location>
        <position position="217"/>
    </location>
    <ligand>
        <name>thiamine diphosphate</name>
        <dbReference type="ChEBI" id="CHEBI:58937"/>
    </ligand>
</feature>
<keyword evidence="4 10" id="KW-0808">Transferase</keyword>
<dbReference type="GO" id="GO:0008661">
    <property type="term" value="F:1-deoxy-D-xylulose-5-phosphate synthase activity"/>
    <property type="evidence" value="ECO:0007669"/>
    <property type="project" value="UniProtKB-EC"/>
</dbReference>
<dbReference type="InterPro" id="IPR054210">
    <property type="entry name" value="DUF6917"/>
</dbReference>
<evidence type="ECO:0000256" key="8">
    <source>
        <dbReference type="ARBA" id="ARBA00023052"/>
    </source>
</evidence>
<dbReference type="HAMAP" id="MF_00315">
    <property type="entry name" value="DXP_synth"/>
    <property type="match status" value="1"/>
</dbReference>
<feature type="binding site" evidence="10">
    <location>
        <position position="320"/>
    </location>
    <ligand>
        <name>thiamine diphosphate</name>
        <dbReference type="ChEBI" id="CHEBI:58937"/>
    </ligand>
</feature>
<comment type="pathway">
    <text evidence="1 10">Metabolic intermediate biosynthesis; 1-deoxy-D-xylulose 5-phosphate biosynthesis; 1-deoxy-D-xylulose 5-phosphate from D-glyceraldehyde 3-phosphate and pyruvate: step 1/1.</text>
</comment>
<comment type="catalytic activity">
    <reaction evidence="10">
        <text>D-glyceraldehyde 3-phosphate + pyruvate + H(+) = 1-deoxy-D-xylulose 5-phosphate + CO2</text>
        <dbReference type="Rhea" id="RHEA:12605"/>
        <dbReference type="ChEBI" id="CHEBI:15361"/>
        <dbReference type="ChEBI" id="CHEBI:15378"/>
        <dbReference type="ChEBI" id="CHEBI:16526"/>
        <dbReference type="ChEBI" id="CHEBI:57792"/>
        <dbReference type="ChEBI" id="CHEBI:59776"/>
        <dbReference type="EC" id="2.2.1.7"/>
    </reaction>
</comment>
<dbReference type="Pfam" id="PF02780">
    <property type="entry name" value="Transketolase_C"/>
    <property type="match status" value="1"/>
</dbReference>
<comment type="caution">
    <text evidence="12">The sequence shown here is derived from an EMBL/GenBank/DDBJ whole genome shotgun (WGS) entry which is preliminary data.</text>
</comment>
<dbReference type="InterPro" id="IPR009014">
    <property type="entry name" value="Transketo_C/PFOR_II"/>
</dbReference>
<dbReference type="SUPFAM" id="SSF52922">
    <property type="entry name" value="TK C-terminal domain-like"/>
    <property type="match status" value="1"/>
</dbReference>
<comment type="similarity">
    <text evidence="2 10">Belongs to the transketolase family. DXPS subfamily.</text>
</comment>
<dbReference type="InterPro" id="IPR020826">
    <property type="entry name" value="Transketolase_BS"/>
</dbReference>
<dbReference type="CDD" id="cd07033">
    <property type="entry name" value="TPP_PYR_DXS_TK_like"/>
    <property type="match status" value="1"/>
</dbReference>
<dbReference type="NCBIfam" id="NF003933">
    <property type="entry name" value="PRK05444.2-2"/>
    <property type="match status" value="1"/>
</dbReference>
<dbReference type="PANTHER" id="PTHR43322:SF5">
    <property type="entry name" value="1-DEOXY-D-XYLULOSE-5-PHOSPHATE SYNTHASE, CHLOROPLASTIC"/>
    <property type="match status" value="1"/>
</dbReference>
<dbReference type="SUPFAM" id="SSF52518">
    <property type="entry name" value="Thiamin diphosphate-binding fold (THDP-binding)"/>
    <property type="match status" value="2"/>
</dbReference>
<dbReference type="CDD" id="cd02007">
    <property type="entry name" value="TPP_DXS"/>
    <property type="match status" value="1"/>
</dbReference>
<evidence type="ECO:0000256" key="5">
    <source>
        <dbReference type="ARBA" id="ARBA00022723"/>
    </source>
</evidence>
<evidence type="ECO:0000256" key="1">
    <source>
        <dbReference type="ARBA" id="ARBA00004980"/>
    </source>
</evidence>
<keyword evidence="9 10" id="KW-0414">Isoprene biosynthesis</keyword>
<keyword evidence="7 10" id="KW-0784">Thiamine biosynthesis</keyword>
<evidence type="ECO:0000256" key="2">
    <source>
        <dbReference type="ARBA" id="ARBA00011081"/>
    </source>
</evidence>
<dbReference type="Pfam" id="PF13292">
    <property type="entry name" value="DXP_synthase_N"/>
    <property type="match status" value="1"/>
</dbReference>
<proteinExistence type="inferred from homology"/>